<evidence type="ECO:0000256" key="3">
    <source>
        <dbReference type="ARBA" id="ARBA00022827"/>
    </source>
</evidence>
<proteinExistence type="inferred from homology"/>
<gene>
    <name evidence="6" type="ORF">SUNI508_12481</name>
</gene>
<dbReference type="PANTHER" id="PTHR42973:SF53">
    <property type="entry name" value="FAD-BINDING PCMH-TYPE DOMAIN-CONTAINING PROTEIN-RELATED"/>
    <property type="match status" value="1"/>
</dbReference>
<accession>A0ABR2VIG7</accession>
<name>A0ABR2VIG7_9PEZI</name>
<dbReference type="InterPro" id="IPR016166">
    <property type="entry name" value="FAD-bd_PCMH"/>
</dbReference>
<protein>
    <submittedName>
        <fullName evidence="6">FAD-binding PCMH-type domain-containing protein</fullName>
    </submittedName>
</protein>
<dbReference type="SUPFAM" id="SSF56176">
    <property type="entry name" value="FAD-binding/transporter-associated domain-like"/>
    <property type="match status" value="1"/>
</dbReference>
<sequence>MQPIATKGLATAPSQFNLVGSSTTQDAQCCQALSQSCLASQTYFPDTISYNDRIESYWSVSASLSPTCMVLPTSPEDVTSIIQTITANECSFGIRGGGHGSFAFSNSVDAGITIDFGFMNSTTYNSDMKIASIQPGSNWQAVYETLAPYGVTVAGGRAGTVGVGGFITGGGNSFHSASHGFACDTVQNFEVVLANGSIVNANADDNADLWQALKGGSGNFGLITRFDLYAIEFPSPNATDIWGGILVFDLNATNALIDNYVKFAENVESDQNSSSIIYWAYIPAAGGMVLNAALENTVNAVRPPAFDRYMSTPGIIATSLRSAPMHEITAELGSGQPASLRNIWFTGAYKNDARVLKYAVQKHEEIVALIEAEMSEDSGFNTLCMFQPITQTLVQHSAEKGGNMLGLEDRVKDGNGVMFLATLAVDGADNEAKALPHIREWFDAVDGYAASLDANWNWRYLNYAYKDQDPMKSYGDKSVEELRRVAAKYDPSQVFQSLRKSGFKIPRARFMDSV</sequence>
<dbReference type="InterPro" id="IPR006094">
    <property type="entry name" value="Oxid_FAD_bind_N"/>
</dbReference>
<keyword evidence="3" id="KW-0274">FAD</keyword>
<dbReference type="Pfam" id="PF01565">
    <property type="entry name" value="FAD_binding_4"/>
    <property type="match status" value="1"/>
</dbReference>
<evidence type="ECO:0000256" key="2">
    <source>
        <dbReference type="ARBA" id="ARBA00022630"/>
    </source>
</evidence>
<feature type="domain" description="FAD-binding PCMH-type" evidence="5">
    <location>
        <begin position="62"/>
        <end position="233"/>
    </location>
</feature>
<keyword evidence="2" id="KW-0285">Flavoprotein</keyword>
<dbReference type="EMBL" id="JARVKF010000003">
    <property type="protein sequence ID" value="KAK9426210.1"/>
    <property type="molecule type" value="Genomic_DNA"/>
</dbReference>
<dbReference type="Gene3D" id="3.30.465.10">
    <property type="match status" value="1"/>
</dbReference>
<keyword evidence="7" id="KW-1185">Reference proteome</keyword>
<evidence type="ECO:0000259" key="5">
    <source>
        <dbReference type="PROSITE" id="PS51387"/>
    </source>
</evidence>
<dbReference type="PROSITE" id="PS51387">
    <property type="entry name" value="FAD_PCMH"/>
    <property type="match status" value="1"/>
</dbReference>
<evidence type="ECO:0000256" key="1">
    <source>
        <dbReference type="ARBA" id="ARBA00005466"/>
    </source>
</evidence>
<evidence type="ECO:0000313" key="7">
    <source>
        <dbReference type="Proteomes" id="UP001408356"/>
    </source>
</evidence>
<organism evidence="6 7">
    <name type="scientific">Seiridium unicorne</name>
    <dbReference type="NCBI Taxonomy" id="138068"/>
    <lineage>
        <taxon>Eukaryota</taxon>
        <taxon>Fungi</taxon>
        <taxon>Dikarya</taxon>
        <taxon>Ascomycota</taxon>
        <taxon>Pezizomycotina</taxon>
        <taxon>Sordariomycetes</taxon>
        <taxon>Xylariomycetidae</taxon>
        <taxon>Amphisphaeriales</taxon>
        <taxon>Sporocadaceae</taxon>
        <taxon>Seiridium</taxon>
    </lineage>
</organism>
<dbReference type="Proteomes" id="UP001408356">
    <property type="component" value="Unassembled WGS sequence"/>
</dbReference>
<evidence type="ECO:0000313" key="6">
    <source>
        <dbReference type="EMBL" id="KAK9426210.1"/>
    </source>
</evidence>
<dbReference type="InterPro" id="IPR036318">
    <property type="entry name" value="FAD-bd_PCMH-like_sf"/>
</dbReference>
<keyword evidence="4" id="KW-0560">Oxidoreductase</keyword>
<evidence type="ECO:0000256" key="4">
    <source>
        <dbReference type="ARBA" id="ARBA00023002"/>
    </source>
</evidence>
<comment type="similarity">
    <text evidence="1">Belongs to the oxygen-dependent FAD-linked oxidoreductase family.</text>
</comment>
<comment type="caution">
    <text evidence="6">The sequence shown here is derived from an EMBL/GenBank/DDBJ whole genome shotgun (WGS) entry which is preliminary data.</text>
</comment>
<dbReference type="InterPro" id="IPR016169">
    <property type="entry name" value="FAD-bd_PCMH_sub2"/>
</dbReference>
<dbReference type="PANTHER" id="PTHR42973">
    <property type="entry name" value="BINDING OXIDOREDUCTASE, PUTATIVE (AFU_ORTHOLOGUE AFUA_1G17690)-RELATED"/>
    <property type="match status" value="1"/>
</dbReference>
<dbReference type="InterPro" id="IPR050416">
    <property type="entry name" value="FAD-linked_Oxidoreductase"/>
</dbReference>
<reference evidence="6 7" key="1">
    <citation type="journal article" date="2024" name="J. Plant Pathol.">
        <title>Sequence and assembly of the genome of Seiridium unicorne, isolate CBS 538.82, causal agent of cypress canker disease.</title>
        <authorList>
            <person name="Scali E."/>
            <person name="Rocca G.D."/>
            <person name="Danti R."/>
            <person name="Garbelotto M."/>
            <person name="Barberini S."/>
            <person name="Baroncelli R."/>
            <person name="Emiliani G."/>
        </authorList>
    </citation>
    <scope>NUCLEOTIDE SEQUENCE [LARGE SCALE GENOMIC DNA]</scope>
    <source>
        <strain evidence="6 7">BM-138-508</strain>
    </source>
</reference>